<evidence type="ECO:0008006" key="3">
    <source>
        <dbReference type="Google" id="ProtNLM"/>
    </source>
</evidence>
<comment type="caution">
    <text evidence="1">The sequence shown here is derived from an EMBL/GenBank/DDBJ whole genome shotgun (WGS) entry which is preliminary data.</text>
</comment>
<accession>A0A833H255</accession>
<protein>
    <recommendedName>
        <fullName evidence="3">Lipoprotein</fullName>
    </recommendedName>
</protein>
<organism evidence="1 2">
    <name type="scientific">Leptonema illini</name>
    <dbReference type="NCBI Taxonomy" id="183"/>
    <lineage>
        <taxon>Bacteria</taxon>
        <taxon>Pseudomonadati</taxon>
        <taxon>Spirochaetota</taxon>
        <taxon>Spirochaetia</taxon>
        <taxon>Leptospirales</taxon>
        <taxon>Leptospiraceae</taxon>
        <taxon>Leptonema</taxon>
    </lineage>
</organism>
<dbReference type="RefSeq" id="WP_143464690.1">
    <property type="nucleotide sequence ID" value="NZ_JQDG01000028.1"/>
</dbReference>
<dbReference type="EMBL" id="WBUI01000007">
    <property type="protein sequence ID" value="KAB2933041.1"/>
    <property type="molecule type" value="Genomic_DNA"/>
</dbReference>
<sequence>MRIFTTTLLLLGLASCAQKTVQDCHREAGICLQQCTAPGMKTNEAALCASECDKRAKRCADNSVF</sequence>
<reference evidence="1 2" key="1">
    <citation type="submission" date="2019-10" db="EMBL/GenBank/DDBJ databases">
        <title>Extracellular Electron Transfer in a Candidatus Methanoperedens spp. Enrichment Culture.</title>
        <authorList>
            <person name="Berger S."/>
            <person name="Rangel Shaw D."/>
            <person name="Berben T."/>
            <person name="In 'T Zandt M."/>
            <person name="Frank J."/>
            <person name="Reimann J."/>
            <person name="Jetten M.S.M."/>
            <person name="Welte C.U."/>
        </authorList>
    </citation>
    <scope>NUCLEOTIDE SEQUENCE [LARGE SCALE GENOMIC DNA]</scope>
    <source>
        <strain evidence="1">SB12</strain>
    </source>
</reference>
<dbReference type="Proteomes" id="UP000460298">
    <property type="component" value="Unassembled WGS sequence"/>
</dbReference>
<dbReference type="PROSITE" id="PS51257">
    <property type="entry name" value="PROKAR_LIPOPROTEIN"/>
    <property type="match status" value="1"/>
</dbReference>
<gene>
    <name evidence="1" type="ORF">F9K24_09240</name>
</gene>
<evidence type="ECO:0000313" key="1">
    <source>
        <dbReference type="EMBL" id="KAB2933041.1"/>
    </source>
</evidence>
<proteinExistence type="predicted"/>
<dbReference type="AlphaFoldDB" id="A0A833H255"/>
<name>A0A833H255_9LEPT</name>
<evidence type="ECO:0000313" key="2">
    <source>
        <dbReference type="Proteomes" id="UP000460298"/>
    </source>
</evidence>